<dbReference type="InterPro" id="IPR002110">
    <property type="entry name" value="Ankyrin_rpt"/>
</dbReference>
<evidence type="ECO:0000313" key="4">
    <source>
        <dbReference type="EMBL" id="KAF5343874.1"/>
    </source>
</evidence>
<evidence type="ECO:0000256" key="3">
    <source>
        <dbReference type="PROSITE-ProRule" id="PRU00023"/>
    </source>
</evidence>
<dbReference type="AlphaFoldDB" id="A0A8H5FP16"/>
<dbReference type="PANTHER" id="PTHR24171:SF9">
    <property type="entry name" value="ANKYRIN REPEAT DOMAIN-CONTAINING PROTEIN 39"/>
    <property type="match status" value="1"/>
</dbReference>
<organism evidence="4 6">
    <name type="scientific">Collybiopsis confluens</name>
    <dbReference type="NCBI Taxonomy" id="2823264"/>
    <lineage>
        <taxon>Eukaryota</taxon>
        <taxon>Fungi</taxon>
        <taxon>Dikarya</taxon>
        <taxon>Basidiomycota</taxon>
        <taxon>Agaricomycotina</taxon>
        <taxon>Agaricomycetes</taxon>
        <taxon>Agaricomycetidae</taxon>
        <taxon>Agaricales</taxon>
        <taxon>Marasmiineae</taxon>
        <taxon>Omphalotaceae</taxon>
        <taxon>Collybiopsis</taxon>
    </lineage>
</organism>
<gene>
    <name evidence="5" type="ORF">D9757_006491</name>
    <name evidence="4" type="ORF">D9757_014104</name>
</gene>
<feature type="repeat" description="ANK" evidence="3">
    <location>
        <begin position="322"/>
        <end position="354"/>
    </location>
</feature>
<dbReference type="EMBL" id="JAACJN010000043">
    <property type="protein sequence ID" value="KAF5384465.1"/>
    <property type="molecule type" value="Genomic_DNA"/>
</dbReference>
<comment type="caution">
    <text evidence="4">The sequence shown here is derived from an EMBL/GenBank/DDBJ whole genome shotgun (WGS) entry which is preliminary data.</text>
</comment>
<evidence type="ECO:0000256" key="1">
    <source>
        <dbReference type="ARBA" id="ARBA00022737"/>
    </source>
</evidence>
<evidence type="ECO:0000256" key="2">
    <source>
        <dbReference type="ARBA" id="ARBA00023043"/>
    </source>
</evidence>
<dbReference type="Pfam" id="PF12796">
    <property type="entry name" value="Ank_2"/>
    <property type="match status" value="1"/>
</dbReference>
<reference evidence="4 6" key="1">
    <citation type="journal article" date="2020" name="ISME J.">
        <title>Uncovering the hidden diversity of litter-decomposition mechanisms in mushroom-forming fungi.</title>
        <authorList>
            <person name="Floudas D."/>
            <person name="Bentzer J."/>
            <person name="Ahren D."/>
            <person name="Johansson T."/>
            <person name="Persson P."/>
            <person name="Tunlid A."/>
        </authorList>
    </citation>
    <scope>NUCLEOTIDE SEQUENCE [LARGE SCALE GENOMIC DNA]</scope>
    <source>
        <strain evidence="4 6">CBS 406.79</strain>
    </source>
</reference>
<dbReference type="PROSITE" id="PS50088">
    <property type="entry name" value="ANK_REPEAT"/>
    <property type="match status" value="1"/>
</dbReference>
<dbReference type="SMART" id="SM00248">
    <property type="entry name" value="ANK"/>
    <property type="match status" value="3"/>
</dbReference>
<dbReference type="PANTHER" id="PTHR24171">
    <property type="entry name" value="ANKYRIN REPEAT DOMAIN-CONTAINING PROTEIN 39-RELATED"/>
    <property type="match status" value="1"/>
</dbReference>
<evidence type="ECO:0000313" key="6">
    <source>
        <dbReference type="Proteomes" id="UP000518752"/>
    </source>
</evidence>
<keyword evidence="6" id="KW-1185">Reference proteome</keyword>
<dbReference type="PROSITE" id="PS50297">
    <property type="entry name" value="ANK_REP_REGION"/>
    <property type="match status" value="1"/>
</dbReference>
<dbReference type="Proteomes" id="UP000518752">
    <property type="component" value="Unassembled WGS sequence"/>
</dbReference>
<name>A0A8H5FP16_9AGAR</name>
<dbReference type="OrthoDB" id="7464126at2759"/>
<proteinExistence type="predicted"/>
<evidence type="ECO:0000313" key="5">
    <source>
        <dbReference type="EMBL" id="KAF5384465.1"/>
    </source>
</evidence>
<keyword evidence="1" id="KW-0677">Repeat</keyword>
<dbReference type="InterPro" id="IPR036770">
    <property type="entry name" value="Ankyrin_rpt-contain_sf"/>
</dbReference>
<protein>
    <submittedName>
        <fullName evidence="4">Uncharacterized protein</fullName>
    </submittedName>
</protein>
<keyword evidence="2 3" id="KW-0040">ANK repeat</keyword>
<dbReference type="EMBL" id="JAACJN010000430">
    <property type="protein sequence ID" value="KAF5343874.1"/>
    <property type="molecule type" value="Genomic_DNA"/>
</dbReference>
<sequence>MSFGIGVGDVVLISKFAWSLYKSCKESGEEFRRISMEVASLHVVLKETEDTMGEFTDLDTSRRYRLEFLADGCKSTLEDLQKLLDSYESLGTQSQRTWDRMKFGFEDLADVRSRLVSQVTLLTAFNSALASSSLIRLDKRLSKFVNEVRAGYREGSVTTVPDVAGTIESPDVWNELRRELEDVGITGAVVEEHHEYILNWMKAELLQGFDVQDSPDEPNSAGSTDHWTWSASSASAISTTIVASNDEEFEAKVRKKRVDSPYEDFLFPSPRLAKKKSMDPKRMVRKLLQKQTAIVKAASDGDLNKIINLISLGCNVNVRDRWGWTALSMAAYGNHLKIARILLDHDADLDNVDVDGDTPYQLATNRGHADMLILFDQVTAERDLRAREADTEQPRRVTEVVGIGYAL</sequence>
<dbReference type="SUPFAM" id="SSF48403">
    <property type="entry name" value="Ankyrin repeat"/>
    <property type="match status" value="1"/>
</dbReference>
<dbReference type="Gene3D" id="1.25.40.20">
    <property type="entry name" value="Ankyrin repeat-containing domain"/>
    <property type="match status" value="1"/>
</dbReference>
<accession>A0A8H5FP16</accession>